<dbReference type="Gene3D" id="6.10.140.2220">
    <property type="match status" value="1"/>
</dbReference>
<sequence>MSFAAVGSSLRLSAGETQALKSLPVATQITAKRALQGSTADLGRLVDYISMLNSSRYCCLALIFHATLDSIQVPNYINPKTIPTIMRAKWSLMGLVKISTVTPSTSEGEDDPVTKYIVRKWDEVYPWMRFFARNCLPPPYDVSVTPPRPDLCNVFDAAKLCITPLSLICTQSEEGRHLLRSSISVQHFVAQLWILIGNLQGDVLQGDPGNTTDGLVSMLRASFALTNHVCVSESEDPDKITLPLSSYIQAAGGVKPVVFTLLRYIRRITRDAAAVEEPRSWTTGDRSIKQLHLYTVGLHYSFEFIKVISRQDVSCCAQLIRQGSIRTVVDAISQMLPKILVQANKELDFHPQLGLAGRQNVLWSGYAYIASAIRDADDGVACVCQAIDAGLIQTLEKGVVCPPHANRRDHPTRGRLGDIELLFLLATFFMYHRVVESIFRHWFRMQSAPMEKREIRDKGLGVALELVLTSTIDAMDHRSVQPINFHEYRCSGPGCPMCTSKFVSKKRQCAGCLVSIYCSEKCQRTAWHNGHKKWCQVLRCTVGPWGSRDIRKSLQVIAGFETSEISGMAKDVESRVREAQRQFPAFRDKLVLMLDMTVYPPEVHVLPVHKLEQFPGDDPIWPEIADEIRQRSDSPPKGYMFSVVKVHLGKSKFTLFSPSTALRMAFVDQYFSDDEASVDEDEMKDSKALGDQSIRT</sequence>
<keyword evidence="3" id="KW-0862">Zinc</keyword>
<evidence type="ECO:0000256" key="2">
    <source>
        <dbReference type="ARBA" id="ARBA00022771"/>
    </source>
</evidence>
<dbReference type="AlphaFoldDB" id="A0AAD4EHF2"/>
<dbReference type="PROSITE" id="PS50865">
    <property type="entry name" value="ZF_MYND_2"/>
    <property type="match status" value="1"/>
</dbReference>
<evidence type="ECO:0000259" key="6">
    <source>
        <dbReference type="PROSITE" id="PS50865"/>
    </source>
</evidence>
<keyword evidence="1" id="KW-0479">Metal-binding</keyword>
<dbReference type="InterPro" id="IPR002893">
    <property type="entry name" value="Znf_MYND"/>
</dbReference>
<name>A0AAD4EHF2_9AGAM</name>
<evidence type="ECO:0000313" key="8">
    <source>
        <dbReference type="Proteomes" id="UP001195769"/>
    </source>
</evidence>
<dbReference type="RefSeq" id="XP_041231854.1">
    <property type="nucleotide sequence ID" value="XM_041372253.1"/>
</dbReference>
<evidence type="ECO:0000256" key="1">
    <source>
        <dbReference type="ARBA" id="ARBA00022723"/>
    </source>
</evidence>
<dbReference type="Gene3D" id="1.10.220.160">
    <property type="match status" value="1"/>
</dbReference>
<dbReference type="Pfam" id="PF01753">
    <property type="entry name" value="zf-MYND"/>
    <property type="match status" value="1"/>
</dbReference>
<dbReference type="GeneID" id="64666551"/>
<dbReference type="GO" id="GO:0008270">
    <property type="term" value="F:zinc ion binding"/>
    <property type="evidence" value="ECO:0007669"/>
    <property type="project" value="UniProtKB-KW"/>
</dbReference>
<keyword evidence="2 4" id="KW-0863">Zinc-finger</keyword>
<evidence type="ECO:0000256" key="5">
    <source>
        <dbReference type="SAM" id="MobiDB-lite"/>
    </source>
</evidence>
<dbReference type="Proteomes" id="UP001195769">
    <property type="component" value="Unassembled WGS sequence"/>
</dbReference>
<dbReference type="EMBL" id="JABBWK010000005">
    <property type="protein sequence ID" value="KAG1906279.1"/>
    <property type="molecule type" value="Genomic_DNA"/>
</dbReference>
<dbReference type="SUPFAM" id="SSF144232">
    <property type="entry name" value="HIT/MYND zinc finger-like"/>
    <property type="match status" value="1"/>
</dbReference>
<keyword evidence="8" id="KW-1185">Reference proteome</keyword>
<evidence type="ECO:0000256" key="3">
    <source>
        <dbReference type="ARBA" id="ARBA00022833"/>
    </source>
</evidence>
<feature type="region of interest" description="Disordered" evidence="5">
    <location>
        <begin position="677"/>
        <end position="696"/>
    </location>
</feature>
<proteinExistence type="predicted"/>
<evidence type="ECO:0000313" key="7">
    <source>
        <dbReference type="EMBL" id="KAG1906279.1"/>
    </source>
</evidence>
<comment type="caution">
    <text evidence="7">The sequence shown here is derived from an EMBL/GenBank/DDBJ whole genome shotgun (WGS) entry which is preliminary data.</text>
</comment>
<evidence type="ECO:0000256" key="4">
    <source>
        <dbReference type="PROSITE-ProRule" id="PRU00134"/>
    </source>
</evidence>
<organism evidence="7 8">
    <name type="scientific">Suillus fuscotomentosus</name>
    <dbReference type="NCBI Taxonomy" id="1912939"/>
    <lineage>
        <taxon>Eukaryota</taxon>
        <taxon>Fungi</taxon>
        <taxon>Dikarya</taxon>
        <taxon>Basidiomycota</taxon>
        <taxon>Agaricomycotina</taxon>
        <taxon>Agaricomycetes</taxon>
        <taxon>Agaricomycetidae</taxon>
        <taxon>Boletales</taxon>
        <taxon>Suillineae</taxon>
        <taxon>Suillaceae</taxon>
        <taxon>Suillus</taxon>
    </lineage>
</organism>
<protein>
    <recommendedName>
        <fullName evidence="6">MYND-type domain-containing protein</fullName>
    </recommendedName>
</protein>
<feature type="domain" description="MYND-type" evidence="6">
    <location>
        <begin position="495"/>
        <end position="535"/>
    </location>
</feature>
<accession>A0AAD4EHF2</accession>
<reference evidence="7" key="1">
    <citation type="journal article" date="2020" name="New Phytol.">
        <title>Comparative genomics reveals dynamic genome evolution in host specialist ectomycorrhizal fungi.</title>
        <authorList>
            <person name="Lofgren L.A."/>
            <person name="Nguyen N.H."/>
            <person name="Vilgalys R."/>
            <person name="Ruytinx J."/>
            <person name="Liao H.L."/>
            <person name="Branco S."/>
            <person name="Kuo A."/>
            <person name="LaButti K."/>
            <person name="Lipzen A."/>
            <person name="Andreopoulos W."/>
            <person name="Pangilinan J."/>
            <person name="Riley R."/>
            <person name="Hundley H."/>
            <person name="Na H."/>
            <person name="Barry K."/>
            <person name="Grigoriev I.V."/>
            <person name="Stajich J.E."/>
            <person name="Kennedy P.G."/>
        </authorList>
    </citation>
    <scope>NUCLEOTIDE SEQUENCE</scope>
    <source>
        <strain evidence="7">FC203</strain>
    </source>
</reference>
<gene>
    <name evidence="7" type="ORF">F5891DRAFT_557880</name>
</gene>